<evidence type="ECO:0000256" key="2">
    <source>
        <dbReference type="SAM" id="Phobius"/>
    </source>
</evidence>
<keyword evidence="4" id="KW-1185">Reference proteome</keyword>
<keyword evidence="2" id="KW-1133">Transmembrane helix</keyword>
<organism evidence="3 4">
    <name type="scientific">Myotis brandtii</name>
    <name type="common">Brandt's bat</name>
    <dbReference type="NCBI Taxonomy" id="109478"/>
    <lineage>
        <taxon>Eukaryota</taxon>
        <taxon>Metazoa</taxon>
        <taxon>Chordata</taxon>
        <taxon>Craniata</taxon>
        <taxon>Vertebrata</taxon>
        <taxon>Euteleostomi</taxon>
        <taxon>Mammalia</taxon>
        <taxon>Eutheria</taxon>
        <taxon>Laurasiatheria</taxon>
        <taxon>Chiroptera</taxon>
        <taxon>Yangochiroptera</taxon>
        <taxon>Vespertilionidae</taxon>
        <taxon>Myotis</taxon>
    </lineage>
</organism>
<feature type="transmembrane region" description="Helical" evidence="2">
    <location>
        <begin position="409"/>
        <end position="432"/>
    </location>
</feature>
<gene>
    <name evidence="3" type="ORF">D623_10026911</name>
</gene>
<feature type="compositionally biased region" description="Basic and acidic residues" evidence="1">
    <location>
        <begin position="1"/>
        <end position="23"/>
    </location>
</feature>
<dbReference type="PANTHER" id="PTHR16125">
    <property type="entry name" value="TRANSMEMBRANE PROTEIN 74"/>
    <property type="match status" value="1"/>
</dbReference>
<dbReference type="AlphaFoldDB" id="S7N0P0"/>
<name>S7N0P0_MYOBR</name>
<dbReference type="PANTHER" id="PTHR16125:SF3">
    <property type="entry name" value="TRANSMEMBRANE PROTEIN 74"/>
    <property type="match status" value="1"/>
</dbReference>
<proteinExistence type="predicted"/>
<feature type="region of interest" description="Disordered" evidence="1">
    <location>
        <begin position="1"/>
        <end position="32"/>
    </location>
</feature>
<keyword evidence="2" id="KW-0472">Membrane</keyword>
<evidence type="ECO:0000313" key="4">
    <source>
        <dbReference type="Proteomes" id="UP000052978"/>
    </source>
</evidence>
<dbReference type="eggNOG" id="ENOG502QUYY">
    <property type="taxonomic scope" value="Eukaryota"/>
</dbReference>
<evidence type="ECO:0000256" key="1">
    <source>
        <dbReference type="SAM" id="MobiDB-lite"/>
    </source>
</evidence>
<dbReference type="InterPro" id="IPR029695">
    <property type="entry name" value="TMEM74-like"/>
</dbReference>
<dbReference type="Pfam" id="PF14927">
    <property type="entry name" value="Neurensin"/>
    <property type="match status" value="1"/>
</dbReference>
<feature type="transmembrane region" description="Helical" evidence="2">
    <location>
        <begin position="353"/>
        <end position="375"/>
    </location>
</feature>
<sequence>MMSSREPGHMVQGERLKAGRGELPEEEEHNVHTVCARTPGRESTRSSGQWSCANCHDVLRTNSHQKGTGHLCGLQNSRPKIPAELGGWMKPPQGQQERPPRCRPTTQPACSPGVLFTSPVPLSFHDDLGLKCQHCGCQGDGGLRSSTPGGAALVGSSLCCYWQNFWELLGDVRVVPMEPHHLARKSGQAAWCDAADWGSGGPPADQADAAATKAALCCQRHCTSPPRAAEVEGSKLGPSPASPSPSPSLQDSVIQPNSFPPGPLSSGNHQIAERKVCNCCSQELETSFTYVDENVNLEQRNQSSPSAKGSNHQGDLGWGNPNEWSHEAAISLISDDEEDTSSEATSSGKSVDYGFISAVLFLVTGILLVIISYIVPREVTVDPNSVAAREMERLEKESARLGAHLDRCVIAGLCLLTLGGVVLSCLLMMSMWKGELYRRNRFAASKESAKLYGSFSFRMKTSSHDNALELSLVEEDALAVQS</sequence>
<evidence type="ECO:0000313" key="3">
    <source>
        <dbReference type="EMBL" id="EPQ09500.1"/>
    </source>
</evidence>
<feature type="region of interest" description="Disordered" evidence="1">
    <location>
        <begin position="299"/>
        <end position="320"/>
    </location>
</feature>
<keyword evidence="2 3" id="KW-0812">Transmembrane</keyword>
<reference evidence="3 4" key="1">
    <citation type="journal article" date="2013" name="Nat. Commun.">
        <title>Genome analysis reveals insights into physiology and longevity of the Brandt's bat Myotis brandtii.</title>
        <authorList>
            <person name="Seim I."/>
            <person name="Fang X."/>
            <person name="Xiong Z."/>
            <person name="Lobanov A.V."/>
            <person name="Huang Z."/>
            <person name="Ma S."/>
            <person name="Feng Y."/>
            <person name="Turanov A.A."/>
            <person name="Zhu Y."/>
            <person name="Lenz T.L."/>
            <person name="Gerashchenko M.V."/>
            <person name="Fan D."/>
            <person name="Hee Yim S."/>
            <person name="Yao X."/>
            <person name="Jordan D."/>
            <person name="Xiong Y."/>
            <person name="Ma Y."/>
            <person name="Lyapunov A.N."/>
            <person name="Chen G."/>
            <person name="Kulakova O.I."/>
            <person name="Sun Y."/>
            <person name="Lee S.G."/>
            <person name="Bronson R.T."/>
            <person name="Moskalev A.A."/>
            <person name="Sunyaev S.R."/>
            <person name="Zhang G."/>
            <person name="Krogh A."/>
            <person name="Wang J."/>
            <person name="Gladyshev V.N."/>
        </authorList>
    </citation>
    <scope>NUCLEOTIDE SEQUENCE [LARGE SCALE GENOMIC DNA]</scope>
</reference>
<dbReference type="EMBL" id="KE162759">
    <property type="protein sequence ID" value="EPQ09500.1"/>
    <property type="molecule type" value="Genomic_DNA"/>
</dbReference>
<feature type="compositionally biased region" description="Polar residues" evidence="1">
    <location>
        <begin position="299"/>
        <end position="313"/>
    </location>
</feature>
<accession>S7N0P0</accession>
<protein>
    <submittedName>
        <fullName evidence="3">Transmembrane protein 74</fullName>
    </submittedName>
</protein>
<feature type="region of interest" description="Disordered" evidence="1">
    <location>
        <begin position="229"/>
        <end position="267"/>
    </location>
</feature>
<dbReference type="Proteomes" id="UP000052978">
    <property type="component" value="Unassembled WGS sequence"/>
</dbReference>